<name>A0ABP3Y007_9FLAO</name>
<evidence type="ECO:0000313" key="1">
    <source>
        <dbReference type="EMBL" id="GAA0874993.1"/>
    </source>
</evidence>
<organism evidence="1 2">
    <name type="scientific">Wandonia haliotis</name>
    <dbReference type="NCBI Taxonomy" id="574963"/>
    <lineage>
        <taxon>Bacteria</taxon>
        <taxon>Pseudomonadati</taxon>
        <taxon>Bacteroidota</taxon>
        <taxon>Flavobacteriia</taxon>
        <taxon>Flavobacteriales</taxon>
        <taxon>Crocinitomicaceae</taxon>
        <taxon>Wandonia</taxon>
    </lineage>
</organism>
<gene>
    <name evidence="1" type="ORF">GCM10009118_14010</name>
</gene>
<dbReference type="Proteomes" id="UP001501126">
    <property type="component" value="Unassembled WGS sequence"/>
</dbReference>
<protein>
    <submittedName>
        <fullName evidence="1">Uncharacterized protein</fullName>
    </submittedName>
</protein>
<reference evidence="2" key="1">
    <citation type="journal article" date="2019" name="Int. J. Syst. Evol. Microbiol.">
        <title>The Global Catalogue of Microorganisms (GCM) 10K type strain sequencing project: providing services to taxonomists for standard genome sequencing and annotation.</title>
        <authorList>
            <consortium name="The Broad Institute Genomics Platform"/>
            <consortium name="The Broad Institute Genome Sequencing Center for Infectious Disease"/>
            <person name="Wu L."/>
            <person name="Ma J."/>
        </authorList>
    </citation>
    <scope>NUCLEOTIDE SEQUENCE [LARGE SCALE GENOMIC DNA]</scope>
    <source>
        <strain evidence="2">JCM 16083</strain>
    </source>
</reference>
<sequence>MPKNKENNNRIYFISGSCIFLDDFETVFFEKYGITDSTVELMIRLKFWRYNVKEFDSRIEELKKIKSNKWRILLKSETNEETVVLNEKLKRLVIK</sequence>
<keyword evidence="2" id="KW-1185">Reference proteome</keyword>
<proteinExistence type="predicted"/>
<accession>A0ABP3Y007</accession>
<evidence type="ECO:0000313" key="2">
    <source>
        <dbReference type="Proteomes" id="UP001501126"/>
    </source>
</evidence>
<dbReference type="RefSeq" id="WP_343785989.1">
    <property type="nucleotide sequence ID" value="NZ_BAAAFH010000007.1"/>
</dbReference>
<comment type="caution">
    <text evidence="1">The sequence shown here is derived from an EMBL/GenBank/DDBJ whole genome shotgun (WGS) entry which is preliminary data.</text>
</comment>
<dbReference type="EMBL" id="BAAAFH010000007">
    <property type="protein sequence ID" value="GAA0874993.1"/>
    <property type="molecule type" value="Genomic_DNA"/>
</dbReference>